<evidence type="ECO:0000313" key="4">
    <source>
        <dbReference type="Proteomes" id="UP000307956"/>
    </source>
</evidence>
<dbReference type="HAMAP" id="MF_00048">
    <property type="entry name" value="UPF0102"/>
    <property type="match status" value="1"/>
</dbReference>
<accession>A0A4S4ARS9</accession>
<name>A0A4S4ARS9_9RHOO</name>
<dbReference type="OrthoDB" id="9794876at2"/>
<evidence type="ECO:0000313" key="3">
    <source>
        <dbReference type="EMBL" id="THF61200.1"/>
    </source>
</evidence>
<dbReference type="InterPro" id="IPR003509">
    <property type="entry name" value="UPF0102_YraN-like"/>
</dbReference>
<evidence type="ECO:0000256" key="1">
    <source>
        <dbReference type="ARBA" id="ARBA00006738"/>
    </source>
</evidence>
<proteinExistence type="inferred from homology"/>
<dbReference type="NCBIfam" id="TIGR00252">
    <property type="entry name" value="YraN family protein"/>
    <property type="match status" value="1"/>
</dbReference>
<dbReference type="Proteomes" id="UP000307956">
    <property type="component" value="Unassembled WGS sequence"/>
</dbReference>
<dbReference type="InterPro" id="IPR011856">
    <property type="entry name" value="tRNA_endonuc-like_dom_sf"/>
</dbReference>
<reference evidence="3 4" key="1">
    <citation type="submission" date="2019-04" db="EMBL/GenBank/DDBJ databases">
        <title>Azoarcus rhizosphaerae sp. nov. isolated from rhizosphere of Ficus religiosa.</title>
        <authorList>
            <person name="Lin S.-Y."/>
            <person name="Hameed A."/>
            <person name="Hsu Y.-H."/>
            <person name="Young C.-C."/>
        </authorList>
    </citation>
    <scope>NUCLEOTIDE SEQUENCE [LARGE SCALE GENOMIC DNA]</scope>
    <source>
        <strain evidence="3 4">CC-YHH848</strain>
    </source>
</reference>
<dbReference type="NCBIfam" id="NF009150">
    <property type="entry name" value="PRK12497.1-3"/>
    <property type="match status" value="1"/>
</dbReference>
<dbReference type="CDD" id="cd20736">
    <property type="entry name" value="PoNe_Nuclease"/>
    <property type="match status" value="1"/>
</dbReference>
<dbReference type="Gene3D" id="3.40.1350.10">
    <property type="match status" value="1"/>
</dbReference>
<dbReference type="SUPFAM" id="SSF52980">
    <property type="entry name" value="Restriction endonuclease-like"/>
    <property type="match status" value="1"/>
</dbReference>
<evidence type="ECO:0000256" key="2">
    <source>
        <dbReference type="HAMAP-Rule" id="MF_00048"/>
    </source>
</evidence>
<dbReference type="InterPro" id="IPR011335">
    <property type="entry name" value="Restrct_endonuc-II-like"/>
</dbReference>
<dbReference type="PANTHER" id="PTHR34039">
    <property type="entry name" value="UPF0102 PROTEIN YRAN"/>
    <property type="match status" value="1"/>
</dbReference>
<gene>
    <name evidence="3" type="ORF">E6O51_10270</name>
</gene>
<organism evidence="3 4">
    <name type="scientific">Pseudothauera rhizosphaerae</name>
    <dbReference type="NCBI Taxonomy" id="2565932"/>
    <lineage>
        <taxon>Bacteria</taxon>
        <taxon>Pseudomonadati</taxon>
        <taxon>Pseudomonadota</taxon>
        <taxon>Betaproteobacteria</taxon>
        <taxon>Rhodocyclales</taxon>
        <taxon>Zoogloeaceae</taxon>
        <taxon>Pseudothauera</taxon>
    </lineage>
</organism>
<dbReference type="GO" id="GO:0003676">
    <property type="term" value="F:nucleic acid binding"/>
    <property type="evidence" value="ECO:0007669"/>
    <property type="project" value="InterPro"/>
</dbReference>
<comment type="caution">
    <text evidence="3">The sequence shown here is derived from an EMBL/GenBank/DDBJ whole genome shotgun (WGS) entry which is preliminary data.</text>
</comment>
<dbReference type="AlphaFoldDB" id="A0A4S4ARS9"/>
<sequence length="142" mass="15417">MISRLMKRFLAGIRRPILDAAAPAAQARGHAAEELAARFLAAHGMRILARNVRCRGGEIDLVGLVRGTVVFVEVRLRSGSAFGGPAASITAHKRRRVVLAARWWLAGAGRAYADHPCRFDAVLLRDLDPAGVEWIHAAFDAE</sequence>
<dbReference type="Pfam" id="PF02021">
    <property type="entry name" value="UPF0102"/>
    <property type="match status" value="1"/>
</dbReference>
<keyword evidence="4" id="KW-1185">Reference proteome</keyword>
<dbReference type="PANTHER" id="PTHR34039:SF1">
    <property type="entry name" value="UPF0102 PROTEIN YRAN"/>
    <property type="match status" value="1"/>
</dbReference>
<protein>
    <recommendedName>
        <fullName evidence="2">UPF0102 protein E6O51_10270</fullName>
    </recommendedName>
</protein>
<comment type="similarity">
    <text evidence="1 2">Belongs to the UPF0102 family.</text>
</comment>
<dbReference type="EMBL" id="SSOD01000007">
    <property type="protein sequence ID" value="THF61200.1"/>
    <property type="molecule type" value="Genomic_DNA"/>
</dbReference>